<dbReference type="Proteomes" id="UP000766698">
    <property type="component" value="Unassembled WGS sequence"/>
</dbReference>
<protein>
    <submittedName>
        <fullName evidence="1">CDP-alcohol phosphatidyltransferase family protein</fullName>
    </submittedName>
</protein>
<sequence>MDRLPELVAEVGAEERVALIDSRFVGHRHSLRLALLDTRPPAAALPGVLAVAPAARADLDRALA</sequence>
<dbReference type="EMBL" id="WMLF01000559">
    <property type="protein sequence ID" value="MBB1246647.1"/>
    <property type="molecule type" value="Genomic_DNA"/>
</dbReference>
<name>A0ABR6ENJ3_9ACTN</name>
<keyword evidence="2" id="KW-1185">Reference proteome</keyword>
<comment type="caution">
    <text evidence="1">The sequence shown here is derived from an EMBL/GenBank/DDBJ whole genome shotgun (WGS) entry which is preliminary data.</text>
</comment>
<proteinExistence type="predicted"/>
<organism evidence="1 2">
    <name type="scientific">Streptomyces durbertensis</name>
    <dbReference type="NCBI Taxonomy" id="2448886"/>
    <lineage>
        <taxon>Bacteria</taxon>
        <taxon>Bacillati</taxon>
        <taxon>Actinomycetota</taxon>
        <taxon>Actinomycetes</taxon>
        <taxon>Kitasatosporales</taxon>
        <taxon>Streptomycetaceae</taxon>
        <taxon>Streptomyces</taxon>
    </lineage>
</organism>
<gene>
    <name evidence="1" type="ORF">GL263_24300</name>
</gene>
<evidence type="ECO:0000313" key="1">
    <source>
        <dbReference type="EMBL" id="MBB1246647.1"/>
    </source>
</evidence>
<reference evidence="2" key="1">
    <citation type="journal article" date="2020" name="Syst. Appl. Microbiol.">
        <title>Streptomyces alkaliterrae sp. nov., isolated from an alkaline soil, and emended descriptions of Streptomyces alkaliphilus, Streptomyces calidiresistens and Streptomyces durbertensis.</title>
        <authorList>
            <person name="Swiecimska M."/>
            <person name="Golinska P."/>
            <person name="Nouioui I."/>
            <person name="Wypij M."/>
            <person name="Rai M."/>
            <person name="Sangal V."/>
            <person name="Goodfellow M."/>
        </authorList>
    </citation>
    <scope>NUCLEOTIDE SEQUENCE [LARGE SCALE GENOMIC DNA]</scope>
    <source>
        <strain evidence="2">DSM 104538</strain>
    </source>
</reference>
<accession>A0ABR6ENJ3</accession>
<evidence type="ECO:0000313" key="2">
    <source>
        <dbReference type="Proteomes" id="UP000766698"/>
    </source>
</evidence>
<feature type="non-terminal residue" evidence="1">
    <location>
        <position position="64"/>
    </location>
</feature>